<dbReference type="SUPFAM" id="SSF82199">
    <property type="entry name" value="SET domain"/>
    <property type="match status" value="1"/>
</dbReference>
<dbReference type="InterPro" id="IPR011701">
    <property type="entry name" value="MFS"/>
</dbReference>
<keyword evidence="1" id="KW-1133">Transmembrane helix</keyword>
<keyword evidence="1" id="KW-0472">Membrane</keyword>
<dbReference type="Proteomes" id="UP001642484">
    <property type="component" value="Unassembled WGS sequence"/>
</dbReference>
<feature type="signal peptide" evidence="2">
    <location>
        <begin position="1"/>
        <end position="15"/>
    </location>
</feature>
<dbReference type="InterPro" id="IPR046341">
    <property type="entry name" value="SET_dom_sf"/>
</dbReference>
<dbReference type="InterPro" id="IPR036259">
    <property type="entry name" value="MFS_trans_sf"/>
</dbReference>
<dbReference type="SUPFAM" id="SSF103473">
    <property type="entry name" value="MFS general substrate transporter"/>
    <property type="match status" value="1"/>
</dbReference>
<dbReference type="Pfam" id="PF00856">
    <property type="entry name" value="SET"/>
    <property type="match status" value="1"/>
</dbReference>
<feature type="transmembrane region" description="Helical" evidence="1">
    <location>
        <begin position="871"/>
        <end position="895"/>
    </location>
</feature>
<comment type="caution">
    <text evidence="4">The sequence shown here is derived from an EMBL/GenBank/DDBJ whole genome shotgun (WGS) entry which is preliminary data.</text>
</comment>
<dbReference type="Gene3D" id="2.170.270.10">
    <property type="entry name" value="SET domain"/>
    <property type="match status" value="1"/>
</dbReference>
<keyword evidence="1" id="KW-0812">Transmembrane</keyword>
<dbReference type="Pfam" id="PF07690">
    <property type="entry name" value="MFS_1"/>
    <property type="match status" value="1"/>
</dbReference>
<keyword evidence="5" id="KW-1185">Reference proteome</keyword>
<dbReference type="InterPro" id="IPR001214">
    <property type="entry name" value="SET_dom"/>
</dbReference>
<accession>A0ABP0P3M2</accession>
<keyword evidence="2" id="KW-0732">Signal</keyword>
<gene>
    <name evidence="4" type="ORF">CCMP2556_LOCUS34741</name>
</gene>
<feature type="transmembrane region" description="Helical" evidence="1">
    <location>
        <begin position="808"/>
        <end position="827"/>
    </location>
</feature>
<feature type="transmembrane region" description="Helical" evidence="1">
    <location>
        <begin position="715"/>
        <end position="744"/>
    </location>
</feature>
<organism evidence="4 5">
    <name type="scientific">Durusdinium trenchii</name>
    <dbReference type="NCBI Taxonomy" id="1381693"/>
    <lineage>
        <taxon>Eukaryota</taxon>
        <taxon>Sar</taxon>
        <taxon>Alveolata</taxon>
        <taxon>Dinophyceae</taxon>
        <taxon>Suessiales</taxon>
        <taxon>Symbiodiniaceae</taxon>
        <taxon>Durusdinium</taxon>
    </lineage>
</organism>
<feature type="chain" id="PRO_5046256772" description="SET domain-containing protein" evidence="2">
    <location>
        <begin position="16"/>
        <end position="1091"/>
    </location>
</feature>
<feature type="transmembrane region" description="Helical" evidence="1">
    <location>
        <begin position="1035"/>
        <end position="1054"/>
    </location>
</feature>
<dbReference type="EMBL" id="CAXAMN010022529">
    <property type="protein sequence ID" value="CAK9070632.1"/>
    <property type="molecule type" value="Genomic_DNA"/>
</dbReference>
<reference evidence="4 5" key="1">
    <citation type="submission" date="2024-02" db="EMBL/GenBank/DDBJ databases">
        <authorList>
            <person name="Chen Y."/>
            <person name="Shah S."/>
            <person name="Dougan E. K."/>
            <person name="Thang M."/>
            <person name="Chan C."/>
        </authorList>
    </citation>
    <scope>NUCLEOTIDE SEQUENCE [LARGE SCALE GENOMIC DNA]</scope>
</reference>
<proteinExistence type="predicted"/>
<dbReference type="PANTHER" id="PTHR23525:SF1">
    <property type="entry name" value="NODULIN-LIKE DOMAIN-CONTAINING PROTEIN"/>
    <property type="match status" value="1"/>
</dbReference>
<dbReference type="PROSITE" id="PS50280">
    <property type="entry name" value="SET"/>
    <property type="match status" value="1"/>
</dbReference>
<name>A0ABP0P3M2_9DINO</name>
<evidence type="ECO:0000259" key="3">
    <source>
        <dbReference type="PROSITE" id="PS50280"/>
    </source>
</evidence>
<feature type="transmembrane region" description="Helical" evidence="1">
    <location>
        <begin position="675"/>
        <end position="695"/>
    </location>
</feature>
<feature type="domain" description="SET" evidence="3">
    <location>
        <begin position="98"/>
        <end position="240"/>
    </location>
</feature>
<evidence type="ECO:0000256" key="1">
    <source>
        <dbReference type="SAM" id="Phobius"/>
    </source>
</evidence>
<evidence type="ECO:0000313" key="5">
    <source>
        <dbReference type="Proteomes" id="UP001642484"/>
    </source>
</evidence>
<evidence type="ECO:0000313" key="4">
    <source>
        <dbReference type="EMBL" id="CAK9070632.1"/>
    </source>
</evidence>
<protein>
    <recommendedName>
        <fullName evidence="3">SET domain-containing protein</fullName>
    </recommendedName>
</protein>
<feature type="transmembrane region" description="Helical" evidence="1">
    <location>
        <begin position="774"/>
        <end position="796"/>
    </location>
</feature>
<dbReference type="PANTHER" id="PTHR23525">
    <property type="entry name" value="TRANSPORTER, PUTATIVE-RELATED"/>
    <property type="match status" value="1"/>
</dbReference>
<dbReference type="Gene3D" id="1.20.1250.20">
    <property type="entry name" value="MFS general substrate transporter like domains"/>
    <property type="match status" value="2"/>
</dbReference>
<evidence type="ECO:0000256" key="2">
    <source>
        <dbReference type="SAM" id="SignalP"/>
    </source>
</evidence>
<sequence length="1091" mass="119702">MPAQLRHRDALRPTLLLAVAVSWQRTLLLHGGGAAIFRGSVVRMKDETESLHVQVLNFDPDVKQWLLRAGEKTFHRVASSFEVDFCVSPDALASRHPDGLQVVQTPCGRALEAQVDFPQGELFREAPYLVAQRGVLAARSRAIAFARAKGMMRVLEAFEELCTSQPSQSMSPETAVLARWECNCQQLSVPPASGIYRTHSLLQHSCQPNCAVGVLFSTGEVLVRALRTIHPGEALCRNYEREGVLSFPTASGGRILDGLAMGCTCLEVPPSSWRVAVPTDDERRPSRSDIGLSLVSWDAARRSQDFSSWTCARDSNTSVRRGASLAFAVDVWRSNETDSSGRSGPLVLRLPVDLQGGSAPVCWLARGPSLYERQAGLIHLHDTFAKLFGCTSNDCCKDSSWRCRCCAVRIVLCFSEVMGVQSREGVWKRNEKLVYLSNFLHMTMYTMCFGGIFDIFLYQLSQEQQVIFDDPIAVGGASGHPPVFRVNTYSTFELSFYLNPSQPVSYPPGSNCSTLYTCGTSILHITDGSGNGDCCKVGNRIPFAYFANGTTMLHITMDALGQNETLDRRSYSKLQHCSAPKELPLHQWTKVKLKASGVENSKGKIEHSDGGMIMFINEEKVCEVPGTAYHTLPSRQGALLFLGSLQSPPLRTHDEHLPAMVDIQSVKYGKPASNLFVGLANSAQGILSMLIMYPIGWIGDKTNRYFLLRGNLLVAVLSGLAMLAAVYTSNVVLLFTGICIFTWYQQTMSSTIYACLADNVVGERRTRAGVNYKTFSALAMSFGPAIQLCVVLWGPMQDSWSASTFELLLLPGWLLLPLIGLAVTLMVPVGKELSSIPNTDDAQECPRSPVRAKLSEAWLEQRVFGRLQRRFVVALSVNIFFIATLLANGMTVRYFSLYFTQVLRFSPAQLCILNAVCRLFIAAFAQLGKPLSVLLGRSNMALLMHVGSAVATLGIYGGGFFTPSLLVACACYLLRFACLHARDPVLYSITMDCVPQSQRSRWAALNSLRTLSFSASAVLGGFLADRHGYEFSFSVTIVSLLACTVFMLPALLWFPRKEGVGSDQVQADALIPPVASQTDLAEVQTAPSRPL</sequence>